<accession>A0ABV7K4N9</accession>
<keyword evidence="2" id="KW-1185">Reference proteome</keyword>
<evidence type="ECO:0000313" key="2">
    <source>
        <dbReference type="Proteomes" id="UP001595477"/>
    </source>
</evidence>
<gene>
    <name evidence="1" type="ORF">ACFOEW_11480</name>
</gene>
<organism evidence="1 2">
    <name type="scientific">Alteromonas oceani</name>
    <dbReference type="NCBI Taxonomy" id="2071609"/>
    <lineage>
        <taxon>Bacteria</taxon>
        <taxon>Pseudomonadati</taxon>
        <taxon>Pseudomonadota</taxon>
        <taxon>Gammaproteobacteria</taxon>
        <taxon>Alteromonadales</taxon>
        <taxon>Alteromonadaceae</taxon>
        <taxon>Alteromonas/Salinimonas group</taxon>
        <taxon>Alteromonas</taxon>
    </lineage>
</organism>
<proteinExistence type="predicted"/>
<sequence length="93" mass="10546">MKERLIEVLSSIELLIKSTEVESVSIEICKWYEEKNISTPKQFLTDNLLIIGKSENDNLLVFTLSERMPGSSLAVIKPNAKTYKIKFPVDSSI</sequence>
<dbReference type="RefSeq" id="WP_164464638.1">
    <property type="nucleotide sequence ID" value="NZ_JBHRSX010000022.1"/>
</dbReference>
<protein>
    <submittedName>
        <fullName evidence="1">Uncharacterized protein</fullName>
    </submittedName>
</protein>
<evidence type="ECO:0000313" key="1">
    <source>
        <dbReference type="EMBL" id="MFC3202437.1"/>
    </source>
</evidence>
<name>A0ABV7K4N9_9ALTE</name>
<reference evidence="2" key="1">
    <citation type="journal article" date="2019" name="Int. J. Syst. Evol. Microbiol.">
        <title>The Global Catalogue of Microorganisms (GCM) 10K type strain sequencing project: providing services to taxonomists for standard genome sequencing and annotation.</title>
        <authorList>
            <consortium name="The Broad Institute Genomics Platform"/>
            <consortium name="The Broad Institute Genome Sequencing Center for Infectious Disease"/>
            <person name="Wu L."/>
            <person name="Ma J."/>
        </authorList>
    </citation>
    <scope>NUCLEOTIDE SEQUENCE [LARGE SCALE GENOMIC DNA]</scope>
    <source>
        <strain evidence="2">KCTC 52449</strain>
    </source>
</reference>
<dbReference type="EMBL" id="JBHRSX010000022">
    <property type="protein sequence ID" value="MFC3202437.1"/>
    <property type="molecule type" value="Genomic_DNA"/>
</dbReference>
<dbReference type="Proteomes" id="UP001595477">
    <property type="component" value="Unassembled WGS sequence"/>
</dbReference>
<comment type="caution">
    <text evidence="1">The sequence shown here is derived from an EMBL/GenBank/DDBJ whole genome shotgun (WGS) entry which is preliminary data.</text>
</comment>